<dbReference type="GO" id="GO:0003677">
    <property type="term" value="F:DNA binding"/>
    <property type="evidence" value="ECO:0007669"/>
    <property type="project" value="UniProtKB-KW"/>
</dbReference>
<dbReference type="GO" id="GO:0015768">
    <property type="term" value="P:maltose transport"/>
    <property type="evidence" value="ECO:0007669"/>
    <property type="project" value="TreeGrafter"/>
</dbReference>
<evidence type="ECO:0000313" key="8">
    <source>
        <dbReference type="EMBL" id="RAV17684.1"/>
    </source>
</evidence>
<feature type="domain" description="HTH gntR-type" evidence="7">
    <location>
        <begin position="17"/>
        <end position="85"/>
    </location>
</feature>
<evidence type="ECO:0000256" key="3">
    <source>
        <dbReference type="ARBA" id="ARBA00022729"/>
    </source>
</evidence>
<dbReference type="SMART" id="SM00345">
    <property type="entry name" value="HTH_GNTR"/>
    <property type="match status" value="1"/>
</dbReference>
<dbReference type="GO" id="GO:0042956">
    <property type="term" value="P:maltodextrin transmembrane transport"/>
    <property type="evidence" value="ECO:0007669"/>
    <property type="project" value="TreeGrafter"/>
</dbReference>
<protein>
    <submittedName>
        <fullName evidence="8">ABC transporter substrate-binding protein</fullName>
    </submittedName>
</protein>
<keyword evidence="3" id="KW-0732">Signal</keyword>
<dbReference type="PANTHER" id="PTHR30061:SF50">
    <property type="entry name" value="MALTOSE_MALTODEXTRIN-BINDING PERIPLASMIC PROTEIN"/>
    <property type="match status" value="1"/>
</dbReference>
<accession>A0A329MCK9</accession>
<dbReference type="GO" id="GO:0055052">
    <property type="term" value="C:ATP-binding cassette (ABC) transporter complex, substrate-binding subunit-containing"/>
    <property type="evidence" value="ECO:0007669"/>
    <property type="project" value="TreeGrafter"/>
</dbReference>
<name>A0A329MCK9_9BACL</name>
<keyword evidence="5" id="KW-0238">DNA-binding</keyword>
<dbReference type="Pfam" id="PF01547">
    <property type="entry name" value="SBP_bac_1"/>
    <property type="match status" value="1"/>
</dbReference>
<dbReference type="SUPFAM" id="SSF46785">
    <property type="entry name" value="Winged helix' DNA-binding domain"/>
    <property type="match status" value="1"/>
</dbReference>
<dbReference type="PANTHER" id="PTHR30061">
    <property type="entry name" value="MALTOSE-BINDING PERIPLASMIC PROTEIN"/>
    <property type="match status" value="1"/>
</dbReference>
<dbReference type="GO" id="GO:1901982">
    <property type="term" value="F:maltose binding"/>
    <property type="evidence" value="ECO:0007669"/>
    <property type="project" value="TreeGrafter"/>
</dbReference>
<dbReference type="GO" id="GO:0003700">
    <property type="term" value="F:DNA-binding transcription factor activity"/>
    <property type="evidence" value="ECO:0007669"/>
    <property type="project" value="InterPro"/>
</dbReference>
<evidence type="ECO:0000256" key="4">
    <source>
        <dbReference type="ARBA" id="ARBA00023015"/>
    </source>
</evidence>
<keyword evidence="2" id="KW-0813">Transport</keyword>
<evidence type="ECO:0000259" key="7">
    <source>
        <dbReference type="PROSITE" id="PS50949"/>
    </source>
</evidence>
<keyword evidence="6" id="KW-0804">Transcription</keyword>
<dbReference type="SUPFAM" id="SSF53850">
    <property type="entry name" value="Periplasmic binding protein-like II"/>
    <property type="match status" value="1"/>
</dbReference>
<keyword evidence="4" id="KW-0805">Transcription regulation</keyword>
<dbReference type="Gene3D" id="3.40.190.10">
    <property type="entry name" value="Periplasmic binding protein-like II"/>
    <property type="match status" value="1"/>
</dbReference>
<dbReference type="EMBL" id="QMFB01000018">
    <property type="protein sequence ID" value="RAV17684.1"/>
    <property type="molecule type" value="Genomic_DNA"/>
</dbReference>
<dbReference type="InterPro" id="IPR036388">
    <property type="entry name" value="WH-like_DNA-bd_sf"/>
</dbReference>
<evidence type="ECO:0000256" key="1">
    <source>
        <dbReference type="ARBA" id="ARBA00008520"/>
    </source>
</evidence>
<evidence type="ECO:0000313" key="9">
    <source>
        <dbReference type="Proteomes" id="UP000250369"/>
    </source>
</evidence>
<gene>
    <name evidence="8" type="ORF">DQG23_26505</name>
</gene>
<dbReference type="InterPro" id="IPR006059">
    <property type="entry name" value="SBP"/>
</dbReference>
<dbReference type="Pfam" id="PF00392">
    <property type="entry name" value="GntR"/>
    <property type="match status" value="1"/>
</dbReference>
<evidence type="ECO:0000256" key="2">
    <source>
        <dbReference type="ARBA" id="ARBA00022448"/>
    </source>
</evidence>
<dbReference type="AlphaFoldDB" id="A0A329MCK9"/>
<sequence>MYPWERFLVLKKRTEFDDRYQRFRREIRNQIISSTLKPGDFLLSEVNLSKLYNLSRDSVRKVLAELEQSGLIEKIPGKGNIVRESEQWKEETVLRLVCFDDSYEIPTLLQLISEFEQENPRVRIEFSTVSENGYGEYLSDKLRDNEAHDMMVISDLHFRKFADEGLLDKLHASHPYEWAREEDVYGEAVRLFQDGNQLKAVPFVFSPVVYVVNKNLVPEADRLTIDDWSDLTDFAVAHTVKDEQGTVQHYGFGFTITNNRWPQFLLQNGGGIFDAEHRSIFGSGETVEAFRYCLDLMFNREVSPASIYGGTRIVEDLFMKQKVAMIIGTYHYMNEFGNHFMEWDVVPVVPRNSKKATLLLGGALAINASSPHVTAAKRFAQFLVRYDSQKQFKMNGCTIPVLRKVAEDQTLFNPAIHPRNYHCFVDMLPYAHSIQSLGIGQRDLDQIQKELVLMWMKMEDPEDSVKRIEEQMFHHEGNGTDNNRGYLKV</sequence>
<dbReference type="Gene3D" id="1.10.10.10">
    <property type="entry name" value="Winged helix-like DNA-binding domain superfamily/Winged helix DNA-binding domain"/>
    <property type="match status" value="1"/>
</dbReference>
<evidence type="ECO:0000256" key="5">
    <source>
        <dbReference type="ARBA" id="ARBA00023125"/>
    </source>
</evidence>
<evidence type="ECO:0000256" key="6">
    <source>
        <dbReference type="ARBA" id="ARBA00023163"/>
    </source>
</evidence>
<comment type="similarity">
    <text evidence="1">Belongs to the bacterial solute-binding protein 1 family.</text>
</comment>
<dbReference type="PROSITE" id="PS50949">
    <property type="entry name" value="HTH_GNTR"/>
    <property type="match status" value="1"/>
</dbReference>
<keyword evidence="9" id="KW-1185">Reference proteome</keyword>
<organism evidence="8 9">
    <name type="scientific">Paenibacillus contaminans</name>
    <dbReference type="NCBI Taxonomy" id="450362"/>
    <lineage>
        <taxon>Bacteria</taxon>
        <taxon>Bacillati</taxon>
        <taxon>Bacillota</taxon>
        <taxon>Bacilli</taxon>
        <taxon>Bacillales</taxon>
        <taxon>Paenibacillaceae</taxon>
        <taxon>Paenibacillus</taxon>
    </lineage>
</organism>
<reference evidence="8 9" key="1">
    <citation type="journal article" date="2009" name="Int. J. Syst. Evol. Microbiol.">
        <title>Paenibacillus contaminans sp. nov., isolated from a contaminated laboratory plate.</title>
        <authorList>
            <person name="Chou J.H."/>
            <person name="Lee J.H."/>
            <person name="Lin M.C."/>
            <person name="Chang P.S."/>
            <person name="Arun A.B."/>
            <person name="Young C.C."/>
            <person name="Chen W.M."/>
        </authorList>
    </citation>
    <scope>NUCLEOTIDE SEQUENCE [LARGE SCALE GENOMIC DNA]</scope>
    <source>
        <strain evidence="8 9">CKOBP-6</strain>
    </source>
</reference>
<comment type="caution">
    <text evidence="8">The sequence shown here is derived from an EMBL/GenBank/DDBJ whole genome shotgun (WGS) entry which is preliminary data.</text>
</comment>
<dbReference type="Proteomes" id="UP000250369">
    <property type="component" value="Unassembled WGS sequence"/>
</dbReference>
<dbReference type="InterPro" id="IPR000524">
    <property type="entry name" value="Tscrpt_reg_HTH_GntR"/>
</dbReference>
<dbReference type="CDD" id="cd07377">
    <property type="entry name" value="WHTH_GntR"/>
    <property type="match status" value="1"/>
</dbReference>
<proteinExistence type="inferred from homology"/>
<dbReference type="InterPro" id="IPR036390">
    <property type="entry name" value="WH_DNA-bd_sf"/>
</dbReference>